<comment type="caution">
    <text evidence="2">The sequence shown here is derived from an EMBL/GenBank/DDBJ whole genome shotgun (WGS) entry which is preliminary data.</text>
</comment>
<sequence length="98" mass="10436">MTVVSHLPMLLADRPPPYQPTGEAKESLNNLLSWLAYGASAAGVLGIIIVGTNMALQLRHGEMGEGASHFRGFFIVMIASILATTAAPLVQWFGPFTP</sequence>
<feature type="transmembrane region" description="Helical" evidence="1">
    <location>
        <begin position="70"/>
        <end position="93"/>
    </location>
</feature>
<protein>
    <recommendedName>
        <fullName evidence="4">Integral membrane protein</fullName>
    </recommendedName>
</protein>
<reference evidence="3" key="1">
    <citation type="journal article" date="2019" name="Int. J. Syst. Evol. Microbiol.">
        <title>The Global Catalogue of Microorganisms (GCM) 10K type strain sequencing project: providing services to taxonomists for standard genome sequencing and annotation.</title>
        <authorList>
            <consortium name="The Broad Institute Genomics Platform"/>
            <consortium name="The Broad Institute Genome Sequencing Center for Infectious Disease"/>
            <person name="Wu L."/>
            <person name="Ma J."/>
        </authorList>
    </citation>
    <scope>NUCLEOTIDE SEQUENCE [LARGE SCALE GENOMIC DNA]</scope>
    <source>
        <strain evidence="3">JCM 16373</strain>
    </source>
</reference>
<evidence type="ECO:0000313" key="3">
    <source>
        <dbReference type="Proteomes" id="UP001501447"/>
    </source>
</evidence>
<evidence type="ECO:0000313" key="2">
    <source>
        <dbReference type="EMBL" id="GAA2607791.1"/>
    </source>
</evidence>
<keyword evidence="1" id="KW-1133">Transmembrane helix</keyword>
<dbReference type="RefSeq" id="WP_344564592.1">
    <property type="nucleotide sequence ID" value="NZ_BAAARJ010000006.1"/>
</dbReference>
<keyword evidence="3" id="KW-1185">Reference proteome</keyword>
<dbReference type="EMBL" id="BAAARJ010000006">
    <property type="protein sequence ID" value="GAA2607791.1"/>
    <property type="molecule type" value="Genomic_DNA"/>
</dbReference>
<keyword evidence="1" id="KW-0812">Transmembrane</keyword>
<keyword evidence="1" id="KW-0472">Membrane</keyword>
<organism evidence="2 3">
    <name type="scientific">Streptomyces axinellae</name>
    <dbReference type="NCBI Taxonomy" id="552788"/>
    <lineage>
        <taxon>Bacteria</taxon>
        <taxon>Bacillati</taxon>
        <taxon>Actinomycetota</taxon>
        <taxon>Actinomycetes</taxon>
        <taxon>Kitasatosporales</taxon>
        <taxon>Streptomycetaceae</taxon>
        <taxon>Streptomyces</taxon>
    </lineage>
</organism>
<name>A0ABP6CCX1_9ACTN</name>
<evidence type="ECO:0000256" key="1">
    <source>
        <dbReference type="SAM" id="Phobius"/>
    </source>
</evidence>
<feature type="transmembrane region" description="Helical" evidence="1">
    <location>
        <begin position="34"/>
        <end position="58"/>
    </location>
</feature>
<gene>
    <name evidence="2" type="ORF">GCM10009863_21510</name>
</gene>
<accession>A0ABP6CCX1</accession>
<dbReference type="Proteomes" id="UP001501447">
    <property type="component" value="Unassembled WGS sequence"/>
</dbReference>
<evidence type="ECO:0008006" key="4">
    <source>
        <dbReference type="Google" id="ProtNLM"/>
    </source>
</evidence>
<proteinExistence type="predicted"/>